<organism evidence="5 6">
    <name type="scientific">Pontiella sulfatireligans</name>
    <dbReference type="NCBI Taxonomy" id="2750658"/>
    <lineage>
        <taxon>Bacteria</taxon>
        <taxon>Pseudomonadati</taxon>
        <taxon>Kiritimatiellota</taxon>
        <taxon>Kiritimatiellia</taxon>
        <taxon>Kiritimatiellales</taxon>
        <taxon>Pontiellaceae</taxon>
        <taxon>Pontiella</taxon>
    </lineage>
</organism>
<keyword evidence="6" id="KW-1185">Reference proteome</keyword>
<gene>
    <name evidence="5" type="ORF">SCARR_00710</name>
</gene>
<evidence type="ECO:0000313" key="6">
    <source>
        <dbReference type="Proteomes" id="UP000346198"/>
    </source>
</evidence>
<evidence type="ECO:0000313" key="5">
    <source>
        <dbReference type="EMBL" id="VGO18657.1"/>
    </source>
</evidence>
<evidence type="ECO:0000256" key="1">
    <source>
        <dbReference type="ARBA" id="ARBA00004613"/>
    </source>
</evidence>
<dbReference type="Proteomes" id="UP000346198">
    <property type="component" value="Unassembled WGS sequence"/>
</dbReference>
<dbReference type="GO" id="GO:0005576">
    <property type="term" value="C:extracellular region"/>
    <property type="evidence" value="ECO:0007669"/>
    <property type="project" value="UniProtKB-SubCell"/>
</dbReference>
<dbReference type="AlphaFoldDB" id="A0A6C2UGL7"/>
<evidence type="ECO:0000256" key="3">
    <source>
        <dbReference type="ARBA" id="ARBA00022729"/>
    </source>
</evidence>
<comment type="subcellular location">
    <subcellularLocation>
        <location evidence="1">Secreted</location>
    </subcellularLocation>
</comment>
<sequence>MHSISQNGQIDFHRISDSSWTEDTLTWNNLLPLGALIGSAQATSNTWTEIDVSSMVTSNGVYSAAIQTPVDSLGELSSKEGGMPPVLEIGTIALTPSQLYTDWVGTYPALSDTNTLSDPDGDLLANLAEYALGGNPTSNDAASILPFHTMGESLGTNWFNYIYTRHRDAALRKLTYEVQSTTNLVSNIWTNDTQEVGSAIIDANFEIVTNRVPTTGKAQQFLKLELGLED</sequence>
<dbReference type="EMBL" id="CAAHFH010000001">
    <property type="protein sequence ID" value="VGO18657.1"/>
    <property type="molecule type" value="Genomic_DNA"/>
</dbReference>
<keyword evidence="2" id="KW-0964">Secreted</keyword>
<proteinExistence type="predicted"/>
<keyword evidence="3" id="KW-0732">Signal</keyword>
<protein>
    <recommendedName>
        <fullName evidence="4">Carbohydrate-binding module family 96 domain-containing protein</fullName>
    </recommendedName>
</protein>
<dbReference type="InterPro" id="IPR055372">
    <property type="entry name" value="CBM96"/>
</dbReference>
<evidence type="ECO:0000259" key="4">
    <source>
        <dbReference type="Pfam" id="PF24517"/>
    </source>
</evidence>
<reference evidence="5 6" key="1">
    <citation type="submission" date="2019-04" db="EMBL/GenBank/DDBJ databases">
        <authorList>
            <person name="Van Vliet M D."/>
        </authorList>
    </citation>
    <scope>NUCLEOTIDE SEQUENCE [LARGE SCALE GENOMIC DNA]</scope>
    <source>
        <strain evidence="5 6">F21</strain>
    </source>
</reference>
<feature type="domain" description="Carbohydrate-binding module family 96" evidence="4">
    <location>
        <begin position="6"/>
        <end position="89"/>
    </location>
</feature>
<name>A0A6C2UGL7_9BACT</name>
<accession>A0A6C2UGL7</accession>
<evidence type="ECO:0000256" key="2">
    <source>
        <dbReference type="ARBA" id="ARBA00022525"/>
    </source>
</evidence>
<dbReference type="Pfam" id="PF24517">
    <property type="entry name" value="CBM96"/>
    <property type="match status" value="1"/>
</dbReference>